<dbReference type="Pfam" id="PF00378">
    <property type="entry name" value="ECH_1"/>
    <property type="match status" value="1"/>
</dbReference>
<name>A0A1M7SFI0_9RHOB</name>
<sequence length="261" mass="27177">MSAMVKAERIALPGGLRALAVTLNNPARCNALTEPFLAELEAALAEDADAPFVLIAAEGRHFSTGGDIAAFDRAAREGRAAAHAAALVGALQRIVLALKARDAIVVTAAQGAITGGAAGLVLAADLAALSEDAFLQPWYREVGFAPDGGWAALLPETVGARRALAWQLRNARIDAREALRLGIADLVTERDGLAGAAAGMLADLAEAADPQALVAAKRLVWDEARLAALERRLAAERDAFAARIDLGSTRAGMERFLSRNS</sequence>
<dbReference type="InterPro" id="IPR001753">
    <property type="entry name" value="Enoyl-CoA_hydra/iso"/>
</dbReference>
<dbReference type="AlphaFoldDB" id="A0A1M7SFI0"/>
<gene>
    <name evidence="1" type="ORF">SAMN05216200_102339</name>
</gene>
<evidence type="ECO:0000313" key="1">
    <source>
        <dbReference type="EMBL" id="SHN57209.1"/>
    </source>
</evidence>
<dbReference type="Gene3D" id="3.90.226.10">
    <property type="entry name" value="2-enoyl-CoA Hydratase, Chain A, domain 1"/>
    <property type="match status" value="1"/>
</dbReference>
<dbReference type="InterPro" id="IPR029045">
    <property type="entry name" value="ClpP/crotonase-like_dom_sf"/>
</dbReference>
<dbReference type="Proteomes" id="UP000184066">
    <property type="component" value="Unassembled WGS sequence"/>
</dbReference>
<protein>
    <submittedName>
        <fullName evidence="1">2-(1,2-epoxy-1,2-dihydrophenyl)acetyl-CoA isomerase</fullName>
    </submittedName>
</protein>
<dbReference type="CDD" id="cd06558">
    <property type="entry name" value="crotonase-like"/>
    <property type="match status" value="1"/>
</dbReference>
<keyword evidence="1" id="KW-0413">Isomerase</keyword>
<dbReference type="STRING" id="1189325.SAMN04488119_103169"/>
<dbReference type="RefSeq" id="WP_072746397.1">
    <property type="nucleotide sequence ID" value="NZ_FOHL01000003.1"/>
</dbReference>
<accession>A0A1M7SFI0</accession>
<keyword evidence="2" id="KW-1185">Reference proteome</keyword>
<organism evidence="1 2">
    <name type="scientific">Oceanicella actignis</name>
    <dbReference type="NCBI Taxonomy" id="1189325"/>
    <lineage>
        <taxon>Bacteria</taxon>
        <taxon>Pseudomonadati</taxon>
        <taxon>Pseudomonadota</taxon>
        <taxon>Alphaproteobacteria</taxon>
        <taxon>Rhodobacterales</taxon>
        <taxon>Paracoccaceae</taxon>
        <taxon>Oceanicella</taxon>
    </lineage>
</organism>
<proteinExistence type="predicted"/>
<dbReference type="SUPFAM" id="SSF52096">
    <property type="entry name" value="ClpP/crotonase"/>
    <property type="match status" value="1"/>
</dbReference>
<evidence type="ECO:0000313" key="2">
    <source>
        <dbReference type="Proteomes" id="UP000184066"/>
    </source>
</evidence>
<dbReference type="GO" id="GO:0016853">
    <property type="term" value="F:isomerase activity"/>
    <property type="evidence" value="ECO:0007669"/>
    <property type="project" value="UniProtKB-KW"/>
</dbReference>
<dbReference type="OrthoDB" id="9777711at2"/>
<dbReference type="PANTHER" id="PTHR43459:SF1">
    <property type="entry name" value="EG:BACN32G11.4 PROTEIN"/>
    <property type="match status" value="1"/>
</dbReference>
<dbReference type="PANTHER" id="PTHR43459">
    <property type="entry name" value="ENOYL-COA HYDRATASE"/>
    <property type="match status" value="1"/>
</dbReference>
<dbReference type="EMBL" id="FRDL01000002">
    <property type="protein sequence ID" value="SHN57209.1"/>
    <property type="molecule type" value="Genomic_DNA"/>
</dbReference>
<reference evidence="1 2" key="1">
    <citation type="submission" date="2016-12" db="EMBL/GenBank/DDBJ databases">
        <authorList>
            <person name="Song W.-J."/>
            <person name="Kurnit D.M."/>
        </authorList>
    </citation>
    <scope>NUCLEOTIDE SEQUENCE [LARGE SCALE GENOMIC DNA]</scope>
    <source>
        <strain evidence="1 2">CGMCC 1.10808</strain>
    </source>
</reference>